<keyword evidence="2" id="KW-1185">Reference proteome</keyword>
<protein>
    <recommendedName>
        <fullName evidence="3">DUF3553 domain-containing protein</fullName>
    </recommendedName>
</protein>
<organism evidence="1 2">
    <name type="scientific">Leptospirillum ferrodiazotrophum</name>
    <dbReference type="NCBI Taxonomy" id="412449"/>
    <lineage>
        <taxon>Bacteria</taxon>
        <taxon>Pseudomonadati</taxon>
        <taxon>Nitrospirota</taxon>
        <taxon>Nitrospiria</taxon>
        <taxon>Nitrospirales</taxon>
        <taxon>Nitrospiraceae</taxon>
        <taxon>Leptospirillum</taxon>
    </lineage>
</organism>
<dbReference type="Proteomes" id="UP000009374">
    <property type="component" value="Unassembled WGS sequence"/>
</dbReference>
<name>C6HYT4_9BACT</name>
<dbReference type="AlphaFoldDB" id="C6HYT4"/>
<sequence>MIEERGYRLYLRREERVRHRDYPEWGTGRVVETRESSVPGGACFVLVRFSDGQERLFFNDLNDTRCCYYTGILRCLVSLL</sequence>
<accession>C6HYT4</accession>
<proteinExistence type="predicted"/>
<evidence type="ECO:0000313" key="1">
    <source>
        <dbReference type="EMBL" id="EES52369.1"/>
    </source>
</evidence>
<gene>
    <name evidence="1" type="ORF">UBAL3_94240166</name>
</gene>
<evidence type="ECO:0000313" key="2">
    <source>
        <dbReference type="Proteomes" id="UP000009374"/>
    </source>
</evidence>
<reference evidence="1 2" key="1">
    <citation type="journal article" date="2009" name="Appl. Environ. Microbiol.">
        <title>Community genomic and proteomic analyses of chemoautotrophic iron-oxidizing "Leptospirillum rubarum" (Group II) and "Leptospirillum ferrodiazotrophum" (Group III) bacteria in acid mine drainage biofilms.</title>
        <authorList>
            <person name="Goltsman D.S."/>
            <person name="Denef V.J."/>
            <person name="Singer S.W."/>
            <person name="VerBerkmoes N.C."/>
            <person name="Lefsrud M."/>
            <person name="Mueller R.S."/>
            <person name="Dick G.J."/>
            <person name="Sun C.L."/>
            <person name="Wheeler K.E."/>
            <person name="Zemla A."/>
            <person name="Baker B.J."/>
            <person name="Hauser L."/>
            <person name="Land M."/>
            <person name="Shah M.B."/>
            <person name="Thelen M.P."/>
            <person name="Hettich R.L."/>
            <person name="Banfield J.F."/>
        </authorList>
    </citation>
    <scope>NUCLEOTIDE SEQUENCE [LARGE SCALE GENOMIC DNA]</scope>
</reference>
<dbReference type="EMBL" id="GG693878">
    <property type="protein sequence ID" value="EES52369.1"/>
    <property type="molecule type" value="Genomic_DNA"/>
</dbReference>
<evidence type="ECO:0008006" key="3">
    <source>
        <dbReference type="Google" id="ProtNLM"/>
    </source>
</evidence>